<keyword evidence="17" id="KW-1185">Reference proteome</keyword>
<evidence type="ECO:0000256" key="10">
    <source>
        <dbReference type="ARBA" id="ARBA00023002"/>
    </source>
</evidence>
<dbReference type="SUPFAM" id="SSF48113">
    <property type="entry name" value="Heme-dependent peroxidases"/>
    <property type="match status" value="1"/>
</dbReference>
<feature type="binding site" evidence="13">
    <location>
        <position position="45"/>
    </location>
    <ligand>
        <name>Ca(2+)</name>
        <dbReference type="ChEBI" id="CHEBI:29108"/>
        <label>2</label>
    </ligand>
</feature>
<dbReference type="GO" id="GO:0042744">
    <property type="term" value="P:hydrogen peroxide catabolic process"/>
    <property type="evidence" value="ECO:0007669"/>
    <property type="project" value="UniProtKB-KW"/>
</dbReference>
<feature type="binding site" evidence="13">
    <location>
        <position position="34"/>
    </location>
    <ligand>
        <name>Ca(2+)</name>
        <dbReference type="ChEBI" id="CHEBI:29108"/>
        <label>2</label>
    </ligand>
</feature>
<comment type="catalytic activity">
    <reaction evidence="1">
        <text>2 a phenolic donor + H2O2 = 2 a phenolic radical donor + 2 H2O</text>
        <dbReference type="Rhea" id="RHEA:56136"/>
        <dbReference type="ChEBI" id="CHEBI:15377"/>
        <dbReference type="ChEBI" id="CHEBI:16240"/>
        <dbReference type="ChEBI" id="CHEBI:139520"/>
        <dbReference type="ChEBI" id="CHEBI:139521"/>
        <dbReference type="EC" id="1.11.1.7"/>
    </reaction>
</comment>
<evidence type="ECO:0000259" key="15">
    <source>
        <dbReference type="PROSITE" id="PS50873"/>
    </source>
</evidence>
<evidence type="ECO:0000256" key="6">
    <source>
        <dbReference type="ARBA" id="ARBA00022559"/>
    </source>
</evidence>
<dbReference type="AlphaFoldDB" id="A0A2P5AL49"/>
<name>A0A2P5AL49_TREOI</name>
<dbReference type="InterPro" id="IPR010255">
    <property type="entry name" value="Haem_peroxidase_sf"/>
</dbReference>
<feature type="non-terminal residue" evidence="16">
    <location>
        <position position="1"/>
    </location>
</feature>
<evidence type="ECO:0000256" key="14">
    <source>
        <dbReference type="RuleBase" id="RU004241"/>
    </source>
</evidence>
<feature type="domain" description="Plant heme peroxidase family profile" evidence="15">
    <location>
        <begin position="1"/>
        <end position="90"/>
    </location>
</feature>
<dbReference type="InParanoid" id="A0A2P5AL49"/>
<keyword evidence="6 16" id="KW-0575">Peroxidase</keyword>
<dbReference type="OrthoDB" id="2113341at2759"/>
<organism evidence="16 17">
    <name type="scientific">Trema orientale</name>
    <name type="common">Charcoal tree</name>
    <name type="synonym">Celtis orientalis</name>
    <dbReference type="NCBI Taxonomy" id="63057"/>
    <lineage>
        <taxon>Eukaryota</taxon>
        <taxon>Viridiplantae</taxon>
        <taxon>Streptophyta</taxon>
        <taxon>Embryophyta</taxon>
        <taxon>Tracheophyta</taxon>
        <taxon>Spermatophyta</taxon>
        <taxon>Magnoliopsida</taxon>
        <taxon>eudicotyledons</taxon>
        <taxon>Gunneridae</taxon>
        <taxon>Pentapetalae</taxon>
        <taxon>rosids</taxon>
        <taxon>fabids</taxon>
        <taxon>Rosales</taxon>
        <taxon>Cannabaceae</taxon>
        <taxon>Trema</taxon>
    </lineage>
</organism>
<evidence type="ECO:0000256" key="5">
    <source>
        <dbReference type="ARBA" id="ARBA00022525"/>
    </source>
</evidence>
<evidence type="ECO:0000256" key="3">
    <source>
        <dbReference type="ARBA" id="ARBA00002322"/>
    </source>
</evidence>
<comment type="caution">
    <text evidence="16">The sequence shown here is derived from an EMBL/GenBank/DDBJ whole genome shotgun (WGS) entry which is preliminary data.</text>
</comment>
<comment type="cofactor">
    <cofactor evidence="13">
        <name>Ca(2+)</name>
        <dbReference type="ChEBI" id="CHEBI:29108"/>
    </cofactor>
    <text evidence="13">Binds 2 calcium ions per subunit.</text>
</comment>
<dbReference type="PANTHER" id="PTHR31517">
    <property type="match status" value="1"/>
</dbReference>
<keyword evidence="7" id="KW-0349">Heme</keyword>
<dbReference type="PROSITE" id="PS50873">
    <property type="entry name" value="PEROXIDASE_4"/>
    <property type="match status" value="1"/>
</dbReference>
<dbReference type="Gene3D" id="1.10.420.10">
    <property type="entry name" value="Peroxidase, domain 2"/>
    <property type="match status" value="1"/>
</dbReference>
<comment type="function">
    <text evidence="3">Removal of H(2)O(2), oxidation of toxic reductants, biosynthesis and degradation of lignin, suberization, auxin catabolism, response to environmental stresses such as wounding, pathogen attack and oxidative stress. These functions might be dependent on each isozyme/isoform in each plant tissue.</text>
</comment>
<keyword evidence="11" id="KW-0408">Iron</keyword>
<dbReference type="GO" id="GO:0006979">
    <property type="term" value="P:response to oxidative stress"/>
    <property type="evidence" value="ECO:0007669"/>
    <property type="project" value="InterPro"/>
</dbReference>
<reference evidence="17" key="1">
    <citation type="submission" date="2016-06" db="EMBL/GenBank/DDBJ databases">
        <title>Parallel loss of symbiosis genes in relatives of nitrogen-fixing non-legume Parasponia.</title>
        <authorList>
            <person name="Van Velzen R."/>
            <person name="Holmer R."/>
            <person name="Bu F."/>
            <person name="Rutten L."/>
            <person name="Van Zeijl A."/>
            <person name="Liu W."/>
            <person name="Santuari L."/>
            <person name="Cao Q."/>
            <person name="Sharma T."/>
            <person name="Shen D."/>
            <person name="Roswanjaya Y."/>
            <person name="Wardhani T."/>
            <person name="Kalhor M.S."/>
            <person name="Jansen J."/>
            <person name="Van den Hoogen J."/>
            <person name="Gungor B."/>
            <person name="Hartog M."/>
            <person name="Hontelez J."/>
            <person name="Verver J."/>
            <person name="Yang W.-C."/>
            <person name="Schijlen E."/>
            <person name="Repin R."/>
            <person name="Schilthuizen M."/>
            <person name="Schranz E."/>
            <person name="Heidstra R."/>
            <person name="Miyata K."/>
            <person name="Fedorova E."/>
            <person name="Kohlen W."/>
            <person name="Bisseling T."/>
            <person name="Smit S."/>
            <person name="Geurts R."/>
        </authorList>
    </citation>
    <scope>NUCLEOTIDE SEQUENCE [LARGE SCALE GENOMIC DNA]</scope>
    <source>
        <strain evidence="17">cv. RG33-2</strain>
    </source>
</reference>
<dbReference type="STRING" id="63057.A0A2P5AL49"/>
<evidence type="ECO:0000256" key="11">
    <source>
        <dbReference type="ARBA" id="ARBA00023004"/>
    </source>
</evidence>
<protein>
    <recommendedName>
        <fullName evidence="4">peroxidase</fullName>
        <ecNumber evidence="4">1.11.1.7</ecNumber>
    </recommendedName>
</protein>
<dbReference type="GO" id="GO:0020037">
    <property type="term" value="F:heme binding"/>
    <property type="evidence" value="ECO:0007669"/>
    <property type="project" value="InterPro"/>
</dbReference>
<keyword evidence="10" id="KW-0560">Oxidoreductase</keyword>
<dbReference type="GO" id="GO:0140825">
    <property type="term" value="F:lactoperoxidase activity"/>
    <property type="evidence" value="ECO:0007669"/>
    <property type="project" value="UniProtKB-EC"/>
</dbReference>
<evidence type="ECO:0000256" key="1">
    <source>
        <dbReference type="ARBA" id="ARBA00000189"/>
    </source>
</evidence>
<evidence type="ECO:0000256" key="9">
    <source>
        <dbReference type="ARBA" id="ARBA00022837"/>
    </source>
</evidence>
<evidence type="ECO:0000256" key="7">
    <source>
        <dbReference type="ARBA" id="ARBA00022617"/>
    </source>
</evidence>
<evidence type="ECO:0000256" key="13">
    <source>
        <dbReference type="PIRSR" id="PIRSR600823-3"/>
    </source>
</evidence>
<dbReference type="EC" id="1.11.1.7" evidence="4"/>
<evidence type="ECO:0000313" key="16">
    <source>
        <dbReference type="EMBL" id="PON37277.1"/>
    </source>
</evidence>
<evidence type="ECO:0000313" key="17">
    <source>
        <dbReference type="Proteomes" id="UP000237000"/>
    </source>
</evidence>
<comment type="similarity">
    <text evidence="14">Belongs to the peroxidase family.</text>
</comment>
<proteinExistence type="inferred from homology"/>
<keyword evidence="9 13" id="KW-0106">Calcium</keyword>
<dbReference type="Proteomes" id="UP000237000">
    <property type="component" value="Unassembled WGS sequence"/>
</dbReference>
<dbReference type="PANTHER" id="PTHR31517:SF59">
    <property type="entry name" value="PEROXIDASE"/>
    <property type="match status" value="1"/>
</dbReference>
<keyword evidence="5" id="KW-0964">Secreted</keyword>
<evidence type="ECO:0000256" key="2">
    <source>
        <dbReference type="ARBA" id="ARBA00001970"/>
    </source>
</evidence>
<keyword evidence="8 13" id="KW-0479">Metal-binding</keyword>
<dbReference type="InterPro" id="IPR002016">
    <property type="entry name" value="Haem_peroxidase"/>
</dbReference>
<keyword evidence="12" id="KW-0376">Hydrogen peroxide</keyword>
<evidence type="ECO:0000256" key="12">
    <source>
        <dbReference type="ARBA" id="ARBA00023324"/>
    </source>
</evidence>
<sequence>NTGKPEPNMNIELIQTLRDRCPQGLLSNNTVDLDQGRPSISIKVDNSYYNQLLLNQGILQFDQDLASSGLTNTAVEAITKSSYEDFNKLC</sequence>
<dbReference type="InterPro" id="IPR000823">
    <property type="entry name" value="Peroxidase_pln"/>
</dbReference>
<evidence type="ECO:0000256" key="4">
    <source>
        <dbReference type="ARBA" id="ARBA00012313"/>
    </source>
</evidence>
<comment type="cofactor">
    <cofactor evidence="2">
        <name>heme b</name>
        <dbReference type="ChEBI" id="CHEBI:60344"/>
    </cofactor>
</comment>
<gene>
    <name evidence="16" type="ORF">TorRG33x02_347720</name>
</gene>
<dbReference type="EMBL" id="JXTC01000796">
    <property type="protein sequence ID" value="PON37277.1"/>
    <property type="molecule type" value="Genomic_DNA"/>
</dbReference>
<accession>A0A2P5AL49</accession>
<dbReference type="GO" id="GO:0046872">
    <property type="term" value="F:metal ion binding"/>
    <property type="evidence" value="ECO:0007669"/>
    <property type="project" value="UniProtKB-KW"/>
</dbReference>
<dbReference type="Pfam" id="PF00141">
    <property type="entry name" value="peroxidase"/>
    <property type="match status" value="1"/>
</dbReference>
<evidence type="ECO:0000256" key="8">
    <source>
        <dbReference type="ARBA" id="ARBA00022723"/>
    </source>
</evidence>